<dbReference type="CDD" id="cd04301">
    <property type="entry name" value="NAT_SF"/>
    <property type="match status" value="1"/>
</dbReference>
<protein>
    <submittedName>
        <fullName evidence="6">Acetyltransferase</fullName>
    </submittedName>
</protein>
<evidence type="ECO:0000256" key="4">
    <source>
        <dbReference type="ARBA" id="ARBA00051334"/>
    </source>
</evidence>
<evidence type="ECO:0000256" key="2">
    <source>
        <dbReference type="ARBA" id="ARBA00023315"/>
    </source>
</evidence>
<keyword evidence="7" id="KW-1185">Reference proteome</keyword>
<evidence type="ECO:0000256" key="1">
    <source>
        <dbReference type="ARBA" id="ARBA00022679"/>
    </source>
</evidence>
<comment type="catalytic activity">
    <reaction evidence="3">
        <text>L-methionine sulfoximine + acetyl-CoA = N-acetyl-L-methionine sulfoximine + CoA + H(+)</text>
        <dbReference type="Rhea" id="RHEA:47660"/>
        <dbReference type="ChEBI" id="CHEBI:15378"/>
        <dbReference type="ChEBI" id="CHEBI:57287"/>
        <dbReference type="ChEBI" id="CHEBI:57288"/>
        <dbReference type="ChEBI" id="CHEBI:87826"/>
        <dbReference type="ChEBI" id="CHEBI:87827"/>
    </reaction>
</comment>
<proteinExistence type="predicted"/>
<keyword evidence="1 6" id="KW-0808">Transferase</keyword>
<dbReference type="PANTHER" id="PTHR43072:SF23">
    <property type="entry name" value="UPF0039 PROTEIN C11D3.02C"/>
    <property type="match status" value="1"/>
</dbReference>
<dbReference type="STRING" id="206506.AAV32_16555"/>
<comment type="catalytic activity">
    <reaction evidence="4">
        <text>L-methionine sulfone + acetyl-CoA = N-acetyl-L-methionine sulfone + CoA + H(+)</text>
        <dbReference type="Rhea" id="RHEA:47656"/>
        <dbReference type="ChEBI" id="CHEBI:15378"/>
        <dbReference type="ChEBI" id="CHEBI:57287"/>
        <dbReference type="ChEBI" id="CHEBI:57288"/>
        <dbReference type="ChEBI" id="CHEBI:87824"/>
        <dbReference type="ChEBI" id="CHEBI:87825"/>
    </reaction>
</comment>
<evidence type="ECO:0000256" key="3">
    <source>
        <dbReference type="ARBA" id="ARBA00050603"/>
    </source>
</evidence>
<evidence type="ECO:0000313" key="7">
    <source>
        <dbReference type="Proteomes" id="UP000078084"/>
    </source>
</evidence>
<reference evidence="6 7" key="1">
    <citation type="submission" date="2015-04" db="EMBL/GenBank/DDBJ databases">
        <title>Genome sequence of Kerstersia gyiorum CG1.</title>
        <authorList>
            <person name="Greninger A.L."/>
            <person name="Kozyreva V."/>
            <person name="Chaturvedi V."/>
        </authorList>
    </citation>
    <scope>NUCLEOTIDE SEQUENCE [LARGE SCALE GENOMIC DNA]</scope>
    <source>
        <strain evidence="6 7">CG1</strain>
    </source>
</reference>
<dbReference type="AlphaFoldDB" id="A0A171KNK4"/>
<evidence type="ECO:0000313" key="6">
    <source>
        <dbReference type="EMBL" id="KKO70471.1"/>
    </source>
</evidence>
<feature type="domain" description="N-acetyltransferase" evidence="5">
    <location>
        <begin position="13"/>
        <end position="176"/>
    </location>
</feature>
<dbReference type="Gene3D" id="3.40.630.30">
    <property type="match status" value="1"/>
</dbReference>
<dbReference type="PANTHER" id="PTHR43072">
    <property type="entry name" value="N-ACETYLTRANSFERASE"/>
    <property type="match status" value="1"/>
</dbReference>
<dbReference type="GO" id="GO:0016747">
    <property type="term" value="F:acyltransferase activity, transferring groups other than amino-acyl groups"/>
    <property type="evidence" value="ECO:0007669"/>
    <property type="project" value="InterPro"/>
</dbReference>
<dbReference type="InterPro" id="IPR000182">
    <property type="entry name" value="GNAT_dom"/>
</dbReference>
<gene>
    <name evidence="6" type="ORF">AAV32_16555</name>
</gene>
<organism evidence="6 7">
    <name type="scientific">Kerstersia gyiorum</name>
    <dbReference type="NCBI Taxonomy" id="206506"/>
    <lineage>
        <taxon>Bacteria</taxon>
        <taxon>Pseudomonadati</taxon>
        <taxon>Pseudomonadota</taxon>
        <taxon>Betaproteobacteria</taxon>
        <taxon>Burkholderiales</taxon>
        <taxon>Alcaligenaceae</taxon>
        <taxon>Kerstersia</taxon>
    </lineage>
</organism>
<dbReference type="FunFam" id="3.40.630.30:FF:000026">
    <property type="entry name" value="Phosphinothricin acetyltransferase"/>
    <property type="match status" value="1"/>
</dbReference>
<sequence>MIGESSNASAGPVVLRDAVPADAPGIASIYNDAVRHSTAIWNDVEVDAGNRAEWIAARRRDGFPVLVAVDGDGTVLAYGSFGPWRNFDGYRHTVEHSVYVRGDCRGMGLGRRMLAALVDAARVQGRHVMVAAIDASNTPSIALHRQLGFEESGLVREAGFKFGRWLDLLFMRLQLDERGVDERSVQTSAARALH</sequence>
<dbReference type="Proteomes" id="UP000078084">
    <property type="component" value="Unassembled WGS sequence"/>
</dbReference>
<dbReference type="SUPFAM" id="SSF55729">
    <property type="entry name" value="Acyl-CoA N-acyltransferases (Nat)"/>
    <property type="match status" value="1"/>
</dbReference>
<dbReference type="Pfam" id="PF00583">
    <property type="entry name" value="Acetyltransf_1"/>
    <property type="match status" value="1"/>
</dbReference>
<comment type="caution">
    <text evidence="6">The sequence shown here is derived from an EMBL/GenBank/DDBJ whole genome shotgun (WGS) entry which is preliminary data.</text>
</comment>
<keyword evidence="2" id="KW-0012">Acyltransferase</keyword>
<dbReference type="PATRIC" id="fig|206506.3.peg.3526"/>
<dbReference type="EMBL" id="LBNE01000015">
    <property type="protein sequence ID" value="KKO70471.1"/>
    <property type="molecule type" value="Genomic_DNA"/>
</dbReference>
<dbReference type="PROSITE" id="PS51186">
    <property type="entry name" value="GNAT"/>
    <property type="match status" value="1"/>
</dbReference>
<evidence type="ECO:0000259" key="5">
    <source>
        <dbReference type="PROSITE" id="PS51186"/>
    </source>
</evidence>
<dbReference type="InterPro" id="IPR016181">
    <property type="entry name" value="Acyl_CoA_acyltransferase"/>
</dbReference>
<accession>A0A171KNK4</accession>
<name>A0A171KNK4_9BURK</name>
<dbReference type="RefSeq" id="WP_068375043.1">
    <property type="nucleotide sequence ID" value="NZ_JANKLF010000004.1"/>
</dbReference>